<evidence type="ECO:0000256" key="7">
    <source>
        <dbReference type="ARBA" id="ARBA00022840"/>
    </source>
</evidence>
<keyword evidence="8" id="KW-0902">Two-component regulatory system</keyword>
<evidence type="ECO:0000256" key="8">
    <source>
        <dbReference type="ARBA" id="ARBA00023012"/>
    </source>
</evidence>
<dbReference type="GO" id="GO:0000155">
    <property type="term" value="F:phosphorelay sensor kinase activity"/>
    <property type="evidence" value="ECO:0007669"/>
    <property type="project" value="InterPro"/>
</dbReference>
<dbReference type="GO" id="GO:0005524">
    <property type="term" value="F:ATP binding"/>
    <property type="evidence" value="ECO:0007669"/>
    <property type="project" value="UniProtKB-KW"/>
</dbReference>
<name>A0AAU7YV88_9BACT</name>
<accession>A0AAU7YV88</accession>
<organism evidence="13">
    <name type="scientific">Tunturiibacter gelidiferens</name>
    <dbReference type="NCBI Taxonomy" id="3069689"/>
    <lineage>
        <taxon>Bacteria</taxon>
        <taxon>Pseudomonadati</taxon>
        <taxon>Acidobacteriota</taxon>
        <taxon>Terriglobia</taxon>
        <taxon>Terriglobales</taxon>
        <taxon>Acidobacteriaceae</taxon>
        <taxon>Tunturiibacter</taxon>
    </lineage>
</organism>
<keyword evidence="3" id="KW-0597">Phosphoprotein</keyword>
<dbReference type="InterPro" id="IPR004358">
    <property type="entry name" value="Sig_transdc_His_kin-like_C"/>
</dbReference>
<keyword evidence="6" id="KW-0418">Kinase</keyword>
<dbReference type="InterPro" id="IPR003661">
    <property type="entry name" value="HisK_dim/P_dom"/>
</dbReference>
<dbReference type="SMART" id="SM00086">
    <property type="entry name" value="PAC"/>
    <property type="match status" value="3"/>
</dbReference>
<dbReference type="Pfam" id="PF00512">
    <property type="entry name" value="HisKA"/>
    <property type="match status" value="1"/>
</dbReference>
<proteinExistence type="predicted"/>
<dbReference type="InterPro" id="IPR001610">
    <property type="entry name" value="PAC"/>
</dbReference>
<feature type="domain" description="PAC" evidence="12">
    <location>
        <begin position="397"/>
        <end position="449"/>
    </location>
</feature>
<keyword evidence="7" id="KW-0067">ATP-binding</keyword>
<feature type="domain" description="PAS" evidence="11">
    <location>
        <begin position="198"/>
        <end position="236"/>
    </location>
</feature>
<sequence>MDLTTRVRNLLRTNDTLPTTSREREAAVNQLRRSEAYLAEAQRLTKTGSWAFTPGKEGWNYWSDELFRILEVDPRQGPLLLELMGQRVHPEDRQQVVDRYLKALNDKEDYVLDHRMLYPDGRLKYFHTIGHPIFNDAGEIAEFVGTSVDVTEQKRIEEALRRSEAYLAEGQRLTHTGSWSLNAATRQIFHSSAEHTGMFGFDPEKGLPSFEDFLQRIHPEDQEYVLETLQTLMRSGEDLDLRYRIAAPDCPVRYMHTIGHPVLKESSAPGEYVGITIDTTERRRLDQEREQAENRLRRSEAYLAEAQRLSHTGSWALDPATGKIIYYSEEMFRIMGLEPTLDPPDSEAISQRIHPEDIPPIIEGIERTLAASKKCWIVMDQTTGSQGLEALLKELQAELEFRVVSPDGTLKYVRSYGHPIVDKTGHLTEFVGTIVDVTEQKKAEFERERLRQWEADLAHMNRISMLGELAASISHELKQPIAAGIISASTTLNWLARDEPNVEEARETATATLKAGKRAAEIIDHVRALYTKAPPKRELLDGNEIIREIVALLWVEANRYKVSMHTDFAAEVPMIMSDRVQLQQVLMNLMLNAIEAMKETGGSLSVKSRLNQEGLFQISVSDTGPGLPAAKEKQIFEPFFTTKPQGSGMGLAICRSIVESHGGCLWAAPNGDRGACFNFTLPVANHYET</sequence>
<dbReference type="EMBL" id="CP132938">
    <property type="protein sequence ID" value="XCB20508.1"/>
    <property type="molecule type" value="Genomic_DNA"/>
</dbReference>
<dbReference type="NCBIfam" id="TIGR00229">
    <property type="entry name" value="sensory_box"/>
    <property type="match status" value="1"/>
</dbReference>
<dbReference type="SUPFAM" id="SSF47384">
    <property type="entry name" value="Homodimeric domain of signal transducing histidine kinase"/>
    <property type="match status" value="1"/>
</dbReference>
<evidence type="ECO:0000256" key="4">
    <source>
        <dbReference type="ARBA" id="ARBA00022679"/>
    </source>
</evidence>
<feature type="domain" description="PAC" evidence="12">
    <location>
        <begin position="239"/>
        <end position="291"/>
    </location>
</feature>
<comment type="catalytic activity">
    <reaction evidence="1">
        <text>ATP + protein L-histidine = ADP + protein N-phospho-L-histidine.</text>
        <dbReference type="EC" id="2.7.13.3"/>
    </reaction>
</comment>
<dbReference type="InterPro" id="IPR035965">
    <property type="entry name" value="PAS-like_dom_sf"/>
</dbReference>
<reference evidence="13" key="2">
    <citation type="journal article" date="2024" name="Environ. Microbiol.">
        <title>Genome analysis and description of Tunturibacter gen. nov. expands the diversity of Terriglobia in tundra soils.</title>
        <authorList>
            <person name="Messyasz A."/>
            <person name="Mannisto M.K."/>
            <person name="Kerkhof L.J."/>
            <person name="Haggblom M.M."/>
        </authorList>
    </citation>
    <scope>NUCLEOTIDE SEQUENCE</scope>
    <source>
        <strain evidence="13">M8UP39</strain>
    </source>
</reference>
<feature type="domain" description="Histidine kinase" evidence="10">
    <location>
        <begin position="472"/>
        <end position="685"/>
    </location>
</feature>
<feature type="coiled-coil region" evidence="9">
    <location>
        <begin position="275"/>
        <end position="309"/>
    </location>
</feature>
<dbReference type="InterPro" id="IPR000700">
    <property type="entry name" value="PAS-assoc_C"/>
</dbReference>
<dbReference type="EC" id="2.7.13.3" evidence="2"/>
<dbReference type="Gene3D" id="1.10.287.130">
    <property type="match status" value="1"/>
</dbReference>
<dbReference type="InterPro" id="IPR036097">
    <property type="entry name" value="HisK_dim/P_sf"/>
</dbReference>
<keyword evidence="9" id="KW-0175">Coiled coil</keyword>
<dbReference type="InterPro" id="IPR000014">
    <property type="entry name" value="PAS"/>
</dbReference>
<dbReference type="SMART" id="SM00091">
    <property type="entry name" value="PAS"/>
    <property type="match status" value="3"/>
</dbReference>
<reference evidence="13" key="1">
    <citation type="submission" date="2023-08" db="EMBL/GenBank/DDBJ databases">
        <authorList>
            <person name="Messyasz A."/>
            <person name="Mannisto M.K."/>
            <person name="Kerkhof L.J."/>
            <person name="Haggblom M."/>
        </authorList>
    </citation>
    <scope>NUCLEOTIDE SEQUENCE</scope>
    <source>
        <strain evidence="13">M8UP39</strain>
    </source>
</reference>
<evidence type="ECO:0000259" key="11">
    <source>
        <dbReference type="PROSITE" id="PS50112"/>
    </source>
</evidence>
<evidence type="ECO:0000256" key="9">
    <source>
        <dbReference type="SAM" id="Coils"/>
    </source>
</evidence>
<evidence type="ECO:0000256" key="2">
    <source>
        <dbReference type="ARBA" id="ARBA00012438"/>
    </source>
</evidence>
<dbReference type="Gene3D" id="2.10.70.100">
    <property type="match status" value="3"/>
</dbReference>
<evidence type="ECO:0000256" key="1">
    <source>
        <dbReference type="ARBA" id="ARBA00000085"/>
    </source>
</evidence>
<dbReference type="CDD" id="cd00082">
    <property type="entry name" value="HisKA"/>
    <property type="match status" value="1"/>
</dbReference>
<dbReference type="PRINTS" id="PR00344">
    <property type="entry name" value="BCTRLSENSOR"/>
</dbReference>
<dbReference type="GO" id="GO:0042802">
    <property type="term" value="F:identical protein binding"/>
    <property type="evidence" value="ECO:0007669"/>
    <property type="project" value="UniProtKB-ARBA"/>
</dbReference>
<dbReference type="PANTHER" id="PTHR43304">
    <property type="entry name" value="PHYTOCHROME-LIKE PROTEIN CPH1"/>
    <property type="match status" value="1"/>
</dbReference>
<dbReference type="InterPro" id="IPR013655">
    <property type="entry name" value="PAS_fold_3"/>
</dbReference>
<dbReference type="SMART" id="SM00387">
    <property type="entry name" value="HATPase_c"/>
    <property type="match status" value="1"/>
</dbReference>
<dbReference type="FunFam" id="3.30.565.10:FF:000042">
    <property type="entry name" value="Two-component sensor histidine kinase KdpD"/>
    <property type="match status" value="1"/>
</dbReference>
<dbReference type="InterPro" id="IPR036890">
    <property type="entry name" value="HATPase_C_sf"/>
</dbReference>
<keyword evidence="5" id="KW-0547">Nucleotide-binding</keyword>
<dbReference type="Pfam" id="PF02518">
    <property type="entry name" value="HATPase_c"/>
    <property type="match status" value="1"/>
</dbReference>
<dbReference type="PROSITE" id="PS50112">
    <property type="entry name" value="PAS"/>
    <property type="match status" value="2"/>
</dbReference>
<dbReference type="SUPFAM" id="SSF55874">
    <property type="entry name" value="ATPase domain of HSP90 chaperone/DNA topoisomerase II/histidine kinase"/>
    <property type="match status" value="1"/>
</dbReference>
<dbReference type="PANTHER" id="PTHR43304:SF1">
    <property type="entry name" value="PAC DOMAIN-CONTAINING PROTEIN"/>
    <property type="match status" value="1"/>
</dbReference>
<gene>
    <name evidence="13" type="ORF">RBB81_12955</name>
</gene>
<evidence type="ECO:0000256" key="6">
    <source>
        <dbReference type="ARBA" id="ARBA00022777"/>
    </source>
</evidence>
<evidence type="ECO:0000313" key="13">
    <source>
        <dbReference type="EMBL" id="XCB20508.1"/>
    </source>
</evidence>
<evidence type="ECO:0000256" key="3">
    <source>
        <dbReference type="ARBA" id="ARBA00022553"/>
    </source>
</evidence>
<dbReference type="PROSITE" id="PS50109">
    <property type="entry name" value="HIS_KIN"/>
    <property type="match status" value="1"/>
</dbReference>
<dbReference type="Gene3D" id="3.30.565.10">
    <property type="entry name" value="Histidine kinase-like ATPase, C-terminal domain"/>
    <property type="match status" value="1"/>
</dbReference>
<evidence type="ECO:0000259" key="10">
    <source>
        <dbReference type="PROSITE" id="PS50109"/>
    </source>
</evidence>
<dbReference type="RefSeq" id="WP_353070927.1">
    <property type="nucleotide sequence ID" value="NZ_CP132938.1"/>
</dbReference>
<evidence type="ECO:0000256" key="5">
    <source>
        <dbReference type="ARBA" id="ARBA00022741"/>
    </source>
</evidence>
<dbReference type="CDD" id="cd00130">
    <property type="entry name" value="PAS"/>
    <property type="match status" value="3"/>
</dbReference>
<dbReference type="Gene3D" id="3.30.450.20">
    <property type="entry name" value="PAS domain"/>
    <property type="match status" value="3"/>
</dbReference>
<dbReference type="KEGG" id="tgi:RBB81_12955"/>
<dbReference type="AlphaFoldDB" id="A0AAU7YV88"/>
<feature type="domain" description="PAC" evidence="12">
    <location>
        <begin position="110"/>
        <end position="162"/>
    </location>
</feature>
<feature type="domain" description="PAS" evidence="11">
    <location>
        <begin position="299"/>
        <end position="372"/>
    </location>
</feature>
<dbReference type="InterPro" id="IPR005467">
    <property type="entry name" value="His_kinase_dom"/>
</dbReference>
<dbReference type="SUPFAM" id="SSF55785">
    <property type="entry name" value="PYP-like sensor domain (PAS domain)"/>
    <property type="match status" value="3"/>
</dbReference>
<dbReference type="PROSITE" id="PS50113">
    <property type="entry name" value="PAC"/>
    <property type="match status" value="3"/>
</dbReference>
<dbReference type="InterPro" id="IPR052162">
    <property type="entry name" value="Sensor_kinase/Photoreceptor"/>
</dbReference>
<dbReference type="Pfam" id="PF08447">
    <property type="entry name" value="PAS_3"/>
    <property type="match status" value="3"/>
</dbReference>
<dbReference type="SMART" id="SM00388">
    <property type="entry name" value="HisKA"/>
    <property type="match status" value="1"/>
</dbReference>
<evidence type="ECO:0000259" key="12">
    <source>
        <dbReference type="PROSITE" id="PS50113"/>
    </source>
</evidence>
<protein>
    <recommendedName>
        <fullName evidence="2">histidine kinase</fullName>
        <ecNumber evidence="2">2.7.13.3</ecNumber>
    </recommendedName>
</protein>
<keyword evidence="4" id="KW-0808">Transferase</keyword>
<dbReference type="InterPro" id="IPR003594">
    <property type="entry name" value="HATPase_dom"/>
</dbReference>